<name>A0A0D2GL35_9BACT</name>
<sequence>MQKSTVPEQIKKRTKTFQVVAVVFGNSESGLEIKLF</sequence>
<protein>
    <submittedName>
        <fullName evidence="1">Uncharacterized protein</fullName>
    </submittedName>
</protein>
<dbReference type="AlphaFoldDB" id="A0A0D2GL35"/>
<evidence type="ECO:0000313" key="1">
    <source>
        <dbReference type="EMBL" id="KIX15427.1"/>
    </source>
</evidence>
<reference evidence="1 2" key="1">
    <citation type="submission" date="2013-11" db="EMBL/GenBank/DDBJ databases">
        <title>Metagenomic analysis of a methanogenic consortium involved in long chain n-alkane degradation.</title>
        <authorList>
            <person name="Davidova I.A."/>
            <person name="Callaghan A.V."/>
            <person name="Wawrik B."/>
            <person name="Pruitt S."/>
            <person name="Marks C."/>
            <person name="Duncan K.E."/>
            <person name="Suflita J.M."/>
        </authorList>
    </citation>
    <scope>NUCLEOTIDE SEQUENCE [LARGE SCALE GENOMIC DNA]</scope>
    <source>
        <strain evidence="1 2">SPR</strain>
    </source>
</reference>
<organism evidence="1 2">
    <name type="scientific">Dethiosulfatarculus sandiegensis</name>
    <dbReference type="NCBI Taxonomy" id="1429043"/>
    <lineage>
        <taxon>Bacteria</taxon>
        <taxon>Pseudomonadati</taxon>
        <taxon>Thermodesulfobacteriota</taxon>
        <taxon>Desulfarculia</taxon>
        <taxon>Desulfarculales</taxon>
        <taxon>Desulfarculaceae</taxon>
        <taxon>Dethiosulfatarculus</taxon>
    </lineage>
</organism>
<dbReference type="EMBL" id="AZAC01000003">
    <property type="protein sequence ID" value="KIX15427.1"/>
    <property type="molecule type" value="Genomic_DNA"/>
</dbReference>
<comment type="caution">
    <text evidence="1">The sequence shown here is derived from an EMBL/GenBank/DDBJ whole genome shotgun (WGS) entry which is preliminary data.</text>
</comment>
<gene>
    <name evidence="1" type="ORF">X474_03780</name>
</gene>
<keyword evidence="2" id="KW-1185">Reference proteome</keyword>
<dbReference type="Proteomes" id="UP000032233">
    <property type="component" value="Unassembled WGS sequence"/>
</dbReference>
<evidence type="ECO:0000313" key="2">
    <source>
        <dbReference type="Proteomes" id="UP000032233"/>
    </source>
</evidence>
<dbReference type="InParanoid" id="A0A0D2GL35"/>
<accession>A0A0D2GL35</accession>
<proteinExistence type="predicted"/>